<evidence type="ECO:0000313" key="13">
    <source>
        <dbReference type="EMBL" id="GER03234.1"/>
    </source>
</evidence>
<dbReference type="NCBIfam" id="TIGR00758">
    <property type="entry name" value="UDG_fam4"/>
    <property type="match status" value="1"/>
</dbReference>
<evidence type="ECO:0000256" key="4">
    <source>
        <dbReference type="ARBA" id="ARBA00019403"/>
    </source>
</evidence>
<keyword evidence="14" id="KW-1185">Reference proteome</keyword>
<keyword evidence="7" id="KW-0227">DNA damage</keyword>
<evidence type="ECO:0000256" key="9">
    <source>
        <dbReference type="ARBA" id="ARBA00023004"/>
    </source>
</evidence>
<dbReference type="SMART" id="SM00987">
    <property type="entry name" value="UreE_C"/>
    <property type="match status" value="1"/>
</dbReference>
<dbReference type="CDD" id="cd10030">
    <property type="entry name" value="UDG-F4_TTUDGA_SPO1dp_like"/>
    <property type="match status" value="1"/>
</dbReference>
<evidence type="ECO:0000256" key="6">
    <source>
        <dbReference type="ARBA" id="ARBA00022723"/>
    </source>
</evidence>
<evidence type="ECO:0000256" key="3">
    <source>
        <dbReference type="ARBA" id="ARBA00012030"/>
    </source>
</evidence>
<dbReference type="InterPro" id="IPR051536">
    <property type="entry name" value="UDG_Type-4/5"/>
</dbReference>
<dbReference type="EMBL" id="BKCN01000003">
    <property type="protein sequence ID" value="GER03234.1"/>
    <property type="molecule type" value="Genomic_DNA"/>
</dbReference>
<evidence type="ECO:0000256" key="8">
    <source>
        <dbReference type="ARBA" id="ARBA00022801"/>
    </source>
</evidence>
<dbReference type="GO" id="GO:0006281">
    <property type="term" value="P:DNA repair"/>
    <property type="evidence" value="ECO:0007669"/>
    <property type="project" value="UniProtKB-KW"/>
</dbReference>
<dbReference type="SUPFAM" id="SSF52141">
    <property type="entry name" value="Uracil-DNA glycosylase-like"/>
    <property type="match status" value="1"/>
</dbReference>
<dbReference type="InterPro" id="IPR036895">
    <property type="entry name" value="Uracil-DNA_glycosylase-like_sf"/>
</dbReference>
<comment type="caution">
    <text evidence="13">The sequence shown here is derived from an EMBL/GenBank/DDBJ whole genome shotgun (WGS) entry which is preliminary data.</text>
</comment>
<dbReference type="EC" id="3.2.2.27" evidence="3"/>
<feature type="domain" description="Uracil-DNA glycosylase-like" evidence="12">
    <location>
        <begin position="48"/>
        <end position="214"/>
    </location>
</feature>
<dbReference type="GO" id="GO:0004844">
    <property type="term" value="F:uracil DNA N-glycosylase activity"/>
    <property type="evidence" value="ECO:0007669"/>
    <property type="project" value="UniProtKB-EC"/>
</dbReference>
<evidence type="ECO:0000259" key="12">
    <source>
        <dbReference type="SMART" id="SM00986"/>
    </source>
</evidence>
<keyword evidence="11" id="KW-0234">DNA repair</keyword>
<evidence type="ECO:0000256" key="2">
    <source>
        <dbReference type="ARBA" id="ARBA00006521"/>
    </source>
</evidence>
<keyword evidence="8" id="KW-0378">Hydrolase</keyword>
<comment type="catalytic activity">
    <reaction evidence="1">
        <text>Hydrolyzes single-stranded DNA or mismatched double-stranded DNA and polynucleotides, releasing free uracil.</text>
        <dbReference type="EC" id="3.2.2.27"/>
    </reaction>
</comment>
<gene>
    <name evidence="13" type="ORF">JCM17846_09160</name>
</gene>
<dbReference type="PANTHER" id="PTHR33693">
    <property type="entry name" value="TYPE-5 URACIL-DNA GLYCOSYLASE"/>
    <property type="match status" value="1"/>
</dbReference>
<sequence>MSAGQPPALVIDEAQSAALGAANLGALETALASYEGCALKRTAMSLVFADGPPKAWLMVIGDAPGAEDDRSGIPFSGPGGQLLDQMLAAIGLSRQTDVHLAMLVPWRPPGNRAPNEKEIAHCLPFLWRHIALVEPQIVLCLGGVVASALSHNHRTITKLRGRWQKLSHALFSPENGPDNSPENSQKDLAMLTSWPPDMLLKQPRLKADAWADLLSLRLHLEKNHAPLNGPDE</sequence>
<dbReference type="GO" id="GO:0051539">
    <property type="term" value="F:4 iron, 4 sulfur cluster binding"/>
    <property type="evidence" value="ECO:0007669"/>
    <property type="project" value="UniProtKB-KW"/>
</dbReference>
<protein>
    <recommendedName>
        <fullName evidence="4">Type-4 uracil-DNA glycosylase</fullName>
        <ecNumber evidence="3">3.2.2.27</ecNumber>
    </recommendedName>
</protein>
<keyword evidence="5" id="KW-0004">4Fe-4S</keyword>
<dbReference type="SMART" id="SM00986">
    <property type="entry name" value="UDG"/>
    <property type="match status" value="1"/>
</dbReference>
<reference evidence="13 14" key="1">
    <citation type="submission" date="2019-09" db="EMBL/GenBank/DDBJ databases">
        <title>NBRP : Genome information of microbial organism related human and environment.</title>
        <authorList>
            <person name="Hattori M."/>
            <person name="Oshima K."/>
            <person name="Inaba H."/>
            <person name="Suda W."/>
            <person name="Sakamoto M."/>
            <person name="Iino T."/>
            <person name="Kitahara M."/>
            <person name="Oshida Y."/>
            <person name="Iida T."/>
            <person name="Kudo T."/>
            <person name="Itoh T."/>
            <person name="Ohkuma M."/>
        </authorList>
    </citation>
    <scope>NUCLEOTIDE SEQUENCE [LARGE SCALE GENOMIC DNA]</scope>
    <source>
        <strain evidence="13 14">Q-1</strain>
    </source>
</reference>
<evidence type="ECO:0000256" key="7">
    <source>
        <dbReference type="ARBA" id="ARBA00022763"/>
    </source>
</evidence>
<proteinExistence type="inferred from homology"/>
<organism evidence="13 14">
    <name type="scientific">Iodidimonas nitroreducens</name>
    <dbReference type="NCBI Taxonomy" id="1236968"/>
    <lineage>
        <taxon>Bacteria</taxon>
        <taxon>Pseudomonadati</taxon>
        <taxon>Pseudomonadota</taxon>
        <taxon>Alphaproteobacteria</taxon>
        <taxon>Iodidimonadales</taxon>
        <taxon>Iodidimonadaceae</taxon>
        <taxon>Iodidimonas</taxon>
    </lineage>
</organism>
<evidence type="ECO:0000256" key="1">
    <source>
        <dbReference type="ARBA" id="ARBA00001400"/>
    </source>
</evidence>
<dbReference type="GO" id="GO:0046872">
    <property type="term" value="F:metal ion binding"/>
    <property type="evidence" value="ECO:0007669"/>
    <property type="project" value="UniProtKB-KW"/>
</dbReference>
<comment type="similarity">
    <text evidence="2">Belongs to the uracil-DNA glycosylase (UDG) superfamily. Type 4 (UDGa) family.</text>
</comment>
<dbReference type="InterPro" id="IPR005273">
    <property type="entry name" value="Ura-DNA_glyco_family4"/>
</dbReference>
<dbReference type="AlphaFoldDB" id="A0A5A7N690"/>
<keyword evidence="10" id="KW-0411">Iron-sulfur</keyword>
<evidence type="ECO:0000256" key="11">
    <source>
        <dbReference type="ARBA" id="ARBA00023204"/>
    </source>
</evidence>
<dbReference type="InterPro" id="IPR005122">
    <property type="entry name" value="Uracil-DNA_glycosylase-like"/>
</dbReference>
<evidence type="ECO:0000256" key="5">
    <source>
        <dbReference type="ARBA" id="ARBA00022485"/>
    </source>
</evidence>
<dbReference type="Gene3D" id="3.40.470.10">
    <property type="entry name" value="Uracil-DNA glycosylase-like domain"/>
    <property type="match status" value="1"/>
</dbReference>
<name>A0A5A7N690_9PROT</name>
<keyword evidence="9" id="KW-0408">Iron</keyword>
<dbReference type="Proteomes" id="UP000324996">
    <property type="component" value="Unassembled WGS sequence"/>
</dbReference>
<keyword evidence="6" id="KW-0479">Metal-binding</keyword>
<dbReference type="PANTHER" id="PTHR33693:SF1">
    <property type="entry name" value="TYPE-4 URACIL-DNA GLYCOSYLASE"/>
    <property type="match status" value="1"/>
</dbReference>
<accession>A0A5A7N690</accession>
<evidence type="ECO:0000256" key="10">
    <source>
        <dbReference type="ARBA" id="ARBA00023014"/>
    </source>
</evidence>
<dbReference type="Pfam" id="PF03167">
    <property type="entry name" value="UDG"/>
    <property type="match status" value="1"/>
</dbReference>
<evidence type="ECO:0000313" key="14">
    <source>
        <dbReference type="Proteomes" id="UP000324996"/>
    </source>
</evidence>